<organism evidence="1 2">
    <name type="scientific">Candidatus Accumulibacter cognatus</name>
    <dbReference type="NCBI Taxonomy" id="2954383"/>
    <lineage>
        <taxon>Bacteria</taxon>
        <taxon>Pseudomonadati</taxon>
        <taxon>Pseudomonadota</taxon>
        <taxon>Betaproteobacteria</taxon>
        <taxon>Candidatus Accumulibacter</taxon>
    </lineage>
</organism>
<protein>
    <submittedName>
        <fullName evidence="1">ISNCY family transposase</fullName>
    </submittedName>
</protein>
<evidence type="ECO:0000313" key="1">
    <source>
        <dbReference type="EMBL" id="QLH52690.1"/>
    </source>
</evidence>
<evidence type="ECO:0000313" key="2">
    <source>
        <dbReference type="Proteomes" id="UP000509684"/>
    </source>
</evidence>
<accession>A0A7D5NFI3</accession>
<reference evidence="1 2" key="1">
    <citation type="journal article" date="2019" name="Microbiome">
        <title>Annotated bacterial chromosomes from frame-shift-corrected long-read metagenomic data.</title>
        <authorList>
            <person name="Arumugam K."/>
            <person name="Bagci C."/>
            <person name="Bessarab I."/>
            <person name="Beier S."/>
            <person name="Buchfink B."/>
            <person name="Gorska A."/>
            <person name="Qiu G."/>
            <person name="Huson D.H."/>
            <person name="Williams R.B.H."/>
        </authorList>
    </citation>
    <scope>NUCLEOTIDE SEQUENCE [LARGE SCALE GENOMIC DNA]</scope>
    <source>
        <strain evidence="1">SSA1</strain>
    </source>
</reference>
<dbReference type="EMBL" id="CP058708">
    <property type="protein sequence ID" value="QLH52690.1"/>
    <property type="molecule type" value="Genomic_DNA"/>
</dbReference>
<name>A0A7D5NFI3_9PROT</name>
<dbReference type="KEGG" id="acog:HWD57_21765"/>
<dbReference type="AlphaFoldDB" id="A0A7D5NFI3"/>
<proteinExistence type="predicted"/>
<gene>
    <name evidence="1" type="ORF">HWD57_21765</name>
</gene>
<dbReference type="Proteomes" id="UP000509684">
    <property type="component" value="Chromosome"/>
</dbReference>
<sequence>MERIRATFRELPDARQGGNHQRYTLEDAALGAFAVFFTQSPSFLDYPVRLQKERGGNNAMALFGMHQIPCAPQIRNLLDPVSPEHVTPLLMEIGEALHRLGGLANHRLLAGSFAVALDGVEYFSSSAISCPNCSTRPQANGQTRHFHVAVTPVLVAPGQESVFPLPPVFATPQDGHSKQDCERAASGRWLQQWAPRIAPWGVTFLGDDLYCHQPFCEEVRAQGCHFLFVCLPQSHATLYEWVSDFERNQTVKTLVTTRWTGRQRLTDTYRYLNDLPLRDSNDALLVGWCELTTTDAKGQVLYQNAWATSHRVTSENVMTLVTTGRSRWKIENENNNTLKTKGYHFEHNYGQGKQHLSSLLATLIILAYLVHTVLDCLDQRYRAIRAQLPSRRTFFEHLRALVQYLPFRSWDHLFDFMLDALKPVPRKAKGQPNTG</sequence>